<evidence type="ECO:0000313" key="3">
    <source>
        <dbReference type="Proteomes" id="UP001363622"/>
    </source>
</evidence>
<proteinExistence type="predicted"/>
<name>A0ABR1KZL6_9PEZI</name>
<comment type="caution">
    <text evidence="2">The sequence shown here is derived from an EMBL/GenBank/DDBJ whole genome shotgun (WGS) entry which is preliminary data.</text>
</comment>
<protein>
    <recommendedName>
        <fullName evidence="4">RanBP2-type domain-containing protein</fullName>
    </recommendedName>
</protein>
<keyword evidence="3" id="KW-1185">Reference proteome</keyword>
<gene>
    <name evidence="2" type="ORF">IWZ03DRAFT_21793</name>
</gene>
<evidence type="ECO:0000256" key="1">
    <source>
        <dbReference type="SAM" id="MobiDB-lite"/>
    </source>
</evidence>
<sequence length="203" mass="21847">MGSVFGVGSPKSILTYSGQLVANGVSSNLIGTRCALLPSLRMNDICFWYERTCCAMNSLFGIFCEDCGPRPWGRNGQIRGADTHSICSLYNQTRVSGEREEGQQTSSDSSSKEVEVARDATVRDVTYLALHLSGGGAVFLESNFVCRCSSTHPSLTARYNLATAQYGYAGIPDRLPSGPARHTCEVKESSTASRAATTAKEPR</sequence>
<accession>A0ABR1KZL6</accession>
<reference evidence="2 3" key="1">
    <citation type="submission" date="2024-04" db="EMBL/GenBank/DDBJ databases">
        <title>Phyllosticta paracitricarpa is synonymous to the EU quarantine fungus P. citricarpa based on phylogenomic analyses.</title>
        <authorList>
            <consortium name="Lawrence Berkeley National Laboratory"/>
            <person name="Van Ingen-Buijs V.A."/>
            <person name="Van Westerhoven A.C."/>
            <person name="Haridas S."/>
            <person name="Skiadas P."/>
            <person name="Martin F."/>
            <person name="Groenewald J.Z."/>
            <person name="Crous P.W."/>
            <person name="Seidl M.F."/>
        </authorList>
    </citation>
    <scope>NUCLEOTIDE SEQUENCE [LARGE SCALE GENOMIC DNA]</scope>
    <source>
        <strain evidence="2 3">CBS 123371</strain>
    </source>
</reference>
<feature type="region of interest" description="Disordered" evidence="1">
    <location>
        <begin position="179"/>
        <end position="203"/>
    </location>
</feature>
<feature type="region of interest" description="Disordered" evidence="1">
    <location>
        <begin position="95"/>
        <end position="115"/>
    </location>
</feature>
<organism evidence="2 3">
    <name type="scientific">Phyllosticta citriasiana</name>
    <dbReference type="NCBI Taxonomy" id="595635"/>
    <lineage>
        <taxon>Eukaryota</taxon>
        <taxon>Fungi</taxon>
        <taxon>Dikarya</taxon>
        <taxon>Ascomycota</taxon>
        <taxon>Pezizomycotina</taxon>
        <taxon>Dothideomycetes</taxon>
        <taxon>Dothideomycetes incertae sedis</taxon>
        <taxon>Botryosphaeriales</taxon>
        <taxon>Phyllostictaceae</taxon>
        <taxon>Phyllosticta</taxon>
    </lineage>
</organism>
<evidence type="ECO:0000313" key="2">
    <source>
        <dbReference type="EMBL" id="KAK7524287.1"/>
    </source>
</evidence>
<evidence type="ECO:0008006" key="4">
    <source>
        <dbReference type="Google" id="ProtNLM"/>
    </source>
</evidence>
<feature type="compositionally biased region" description="Low complexity" evidence="1">
    <location>
        <begin position="189"/>
        <end position="203"/>
    </location>
</feature>
<dbReference type="EMBL" id="JBBPHU010000001">
    <property type="protein sequence ID" value="KAK7524287.1"/>
    <property type="molecule type" value="Genomic_DNA"/>
</dbReference>
<dbReference type="Proteomes" id="UP001363622">
    <property type="component" value="Unassembled WGS sequence"/>
</dbReference>